<evidence type="ECO:0000256" key="12">
    <source>
        <dbReference type="ARBA" id="ARBA00023139"/>
    </source>
</evidence>
<evidence type="ECO:0000256" key="1">
    <source>
        <dbReference type="ARBA" id="ARBA00004571"/>
    </source>
</evidence>
<evidence type="ECO:0000256" key="4">
    <source>
        <dbReference type="ARBA" id="ARBA00022452"/>
    </source>
</evidence>
<evidence type="ECO:0000256" key="5">
    <source>
        <dbReference type="ARBA" id="ARBA00022597"/>
    </source>
</evidence>
<keyword evidence="4" id="KW-1134">Transmembrane beta strand</keyword>
<evidence type="ECO:0000313" key="17">
    <source>
        <dbReference type="EMBL" id="BBD97374.1"/>
    </source>
</evidence>
<comment type="subcellular location">
    <subcellularLocation>
        <location evidence="1">Cell outer membrane</location>
        <topology evidence="1">Multi-pass membrane protein</topology>
    </subcellularLocation>
</comment>
<keyword evidence="10" id="KW-0626">Porin</keyword>
<feature type="domain" description="SLBB" evidence="16">
    <location>
        <begin position="137"/>
        <end position="210"/>
    </location>
</feature>
<evidence type="ECO:0000256" key="9">
    <source>
        <dbReference type="ARBA" id="ARBA00023065"/>
    </source>
</evidence>
<dbReference type="GO" id="GO:0009279">
    <property type="term" value="C:cell outer membrane"/>
    <property type="evidence" value="ECO:0007669"/>
    <property type="project" value="UniProtKB-SubCell"/>
</dbReference>
<comment type="similarity">
    <text evidence="2">Belongs to the BexD/CtrA/VexA family.</text>
</comment>
<proteinExistence type="inferred from homology"/>
<dbReference type="EMBL" id="AP018664">
    <property type="protein sequence ID" value="BBD97374.1"/>
    <property type="molecule type" value="Genomic_DNA"/>
</dbReference>
<dbReference type="AlphaFoldDB" id="A0A494VY93"/>
<protein>
    <submittedName>
        <fullName evidence="17">Polysaccharide export protein</fullName>
    </submittedName>
</protein>
<evidence type="ECO:0000256" key="6">
    <source>
        <dbReference type="ARBA" id="ARBA00022692"/>
    </source>
</evidence>
<dbReference type="Pfam" id="PF22461">
    <property type="entry name" value="SLBB_2"/>
    <property type="match status" value="2"/>
</dbReference>
<gene>
    <name evidence="17" type="ORF">SAMIE_1008750</name>
</gene>
<evidence type="ECO:0000256" key="11">
    <source>
        <dbReference type="ARBA" id="ARBA00023136"/>
    </source>
</evidence>
<dbReference type="Gene3D" id="3.10.560.10">
    <property type="entry name" value="Outer membrane lipoprotein wza domain like"/>
    <property type="match status" value="2"/>
</dbReference>
<dbReference type="Pfam" id="PF02563">
    <property type="entry name" value="Poly_export"/>
    <property type="match status" value="1"/>
</dbReference>
<reference evidence="17 18" key="1">
    <citation type="submission" date="2018-05" db="EMBL/GenBank/DDBJ databases">
        <title>Complete Genome Sequence of the Nonylphenol-Degrading Bacterium Sphingobium amiense DSM 16289T.</title>
        <authorList>
            <person name="Ootsuka M."/>
            <person name="Nishizawa T."/>
            <person name="Ohta H."/>
        </authorList>
    </citation>
    <scope>NUCLEOTIDE SEQUENCE [LARGE SCALE GENOMIC DNA]</scope>
    <source>
        <strain evidence="17 18">DSM 16289</strain>
    </source>
</reference>
<sequence>MALVDISAPMISRLAEDSRLANKHVATLANLGGGGLALGNDVVGPGDILSIAVYEVGVGLFGGMTPTGDSLYPAARGEEFAAVPVDRNGAIKLPYIGELTVTGRTPAEIAHMIERGYAGRSQSPQALVLLKKNMSNTVYVTGDVRKPGRIELSLRGERLLSAIAEAGGTVSQTQDMVVRVTRDGEVVEERLDRIRAGAANDIVLHANDVVELIKEPQTYTVFGAVTKVTQVPFDQTELTLAEAIARAGGPNDALANPKAIFLFRYVRPLDGSEAKPTIYRLNLMQPQSYFLSQKFVMQDKDVLYISNANINRASKFVGILNQLFSPFITARALSQ</sequence>
<keyword evidence="8" id="KW-0625">Polysaccharide transport</keyword>
<evidence type="ECO:0000259" key="15">
    <source>
        <dbReference type="Pfam" id="PF02563"/>
    </source>
</evidence>
<dbReference type="InterPro" id="IPR054765">
    <property type="entry name" value="SLBB_dom"/>
</dbReference>
<dbReference type="GO" id="GO:0006811">
    <property type="term" value="P:monoatomic ion transport"/>
    <property type="evidence" value="ECO:0007669"/>
    <property type="project" value="UniProtKB-KW"/>
</dbReference>
<feature type="domain" description="SLBB" evidence="16">
    <location>
        <begin position="218"/>
        <end position="305"/>
    </location>
</feature>
<dbReference type="InterPro" id="IPR003715">
    <property type="entry name" value="Poly_export_N"/>
</dbReference>
<keyword evidence="9" id="KW-0406">Ion transport</keyword>
<dbReference type="InterPro" id="IPR049712">
    <property type="entry name" value="Poly_export"/>
</dbReference>
<keyword evidence="12" id="KW-0564">Palmitate</keyword>
<evidence type="ECO:0000256" key="7">
    <source>
        <dbReference type="ARBA" id="ARBA00022729"/>
    </source>
</evidence>
<name>A0A494VY93_9SPHN</name>
<dbReference type="PANTHER" id="PTHR33619:SF3">
    <property type="entry name" value="POLYSACCHARIDE EXPORT PROTEIN GFCE-RELATED"/>
    <property type="match status" value="1"/>
</dbReference>
<dbReference type="KEGG" id="sami:SAMIE_1008750"/>
<dbReference type="GO" id="GO:0046930">
    <property type="term" value="C:pore complex"/>
    <property type="evidence" value="ECO:0007669"/>
    <property type="project" value="UniProtKB-KW"/>
</dbReference>
<evidence type="ECO:0000256" key="3">
    <source>
        <dbReference type="ARBA" id="ARBA00022448"/>
    </source>
</evidence>
<keyword evidence="3" id="KW-0813">Transport</keyword>
<evidence type="ECO:0000256" key="2">
    <source>
        <dbReference type="ARBA" id="ARBA00009450"/>
    </source>
</evidence>
<keyword evidence="13" id="KW-0998">Cell outer membrane</keyword>
<dbReference type="PANTHER" id="PTHR33619">
    <property type="entry name" value="POLYSACCHARIDE EXPORT PROTEIN GFCE-RELATED"/>
    <property type="match status" value="1"/>
</dbReference>
<evidence type="ECO:0000256" key="13">
    <source>
        <dbReference type="ARBA" id="ARBA00023237"/>
    </source>
</evidence>
<feature type="domain" description="Polysaccharide export protein N-terminal" evidence="15">
    <location>
        <begin position="42"/>
        <end position="129"/>
    </location>
</feature>
<keyword evidence="7" id="KW-0732">Signal</keyword>
<organism evidence="17 18">
    <name type="scientific">Sphingobium amiense</name>
    <dbReference type="NCBI Taxonomy" id="135719"/>
    <lineage>
        <taxon>Bacteria</taxon>
        <taxon>Pseudomonadati</taxon>
        <taxon>Pseudomonadota</taxon>
        <taxon>Alphaproteobacteria</taxon>
        <taxon>Sphingomonadales</taxon>
        <taxon>Sphingomonadaceae</taxon>
        <taxon>Sphingobium</taxon>
    </lineage>
</organism>
<dbReference type="Gene3D" id="3.30.1950.10">
    <property type="entry name" value="wza like domain"/>
    <property type="match status" value="1"/>
</dbReference>
<evidence type="ECO:0000256" key="14">
    <source>
        <dbReference type="ARBA" id="ARBA00023288"/>
    </source>
</evidence>
<keyword evidence="11" id="KW-0472">Membrane</keyword>
<evidence type="ECO:0000259" key="16">
    <source>
        <dbReference type="Pfam" id="PF22461"/>
    </source>
</evidence>
<evidence type="ECO:0000313" key="18">
    <source>
        <dbReference type="Proteomes" id="UP000279959"/>
    </source>
</evidence>
<evidence type="ECO:0000256" key="10">
    <source>
        <dbReference type="ARBA" id="ARBA00023114"/>
    </source>
</evidence>
<dbReference type="Proteomes" id="UP000279959">
    <property type="component" value="Chromosome"/>
</dbReference>
<dbReference type="GO" id="GO:0015288">
    <property type="term" value="F:porin activity"/>
    <property type="evidence" value="ECO:0007669"/>
    <property type="project" value="UniProtKB-KW"/>
</dbReference>
<keyword evidence="6" id="KW-0812">Transmembrane</keyword>
<accession>A0A494VY93</accession>
<keyword evidence="5" id="KW-0762">Sugar transport</keyword>
<keyword evidence="14" id="KW-0449">Lipoprotein</keyword>
<evidence type="ECO:0000256" key="8">
    <source>
        <dbReference type="ARBA" id="ARBA00023047"/>
    </source>
</evidence>
<keyword evidence="18" id="KW-1185">Reference proteome</keyword>
<dbReference type="GO" id="GO:0015159">
    <property type="term" value="F:polysaccharide transmembrane transporter activity"/>
    <property type="evidence" value="ECO:0007669"/>
    <property type="project" value="InterPro"/>
</dbReference>